<dbReference type="SUPFAM" id="SSF51735">
    <property type="entry name" value="NAD(P)-binding Rossmann-fold domains"/>
    <property type="match status" value="1"/>
</dbReference>
<organism evidence="15 16">
    <name type="scientific">Rhizoctonia solani</name>
    <dbReference type="NCBI Taxonomy" id="456999"/>
    <lineage>
        <taxon>Eukaryota</taxon>
        <taxon>Fungi</taxon>
        <taxon>Dikarya</taxon>
        <taxon>Basidiomycota</taxon>
        <taxon>Agaricomycotina</taxon>
        <taxon>Agaricomycetes</taxon>
        <taxon>Cantharellales</taxon>
        <taxon>Ceratobasidiaceae</taxon>
        <taxon>Rhizoctonia</taxon>
    </lineage>
</organism>
<dbReference type="InterPro" id="IPR036291">
    <property type="entry name" value="NAD(P)-bd_dom_sf"/>
</dbReference>
<protein>
    <submittedName>
        <fullName evidence="15">O-methylsterigmatocystin oxidoreductase</fullName>
    </submittedName>
</protein>
<keyword evidence="11 13" id="KW-0472">Membrane</keyword>
<dbReference type="InterPro" id="IPR021858">
    <property type="entry name" value="Fun_TF"/>
</dbReference>
<evidence type="ECO:0000256" key="1">
    <source>
        <dbReference type="ARBA" id="ARBA00001971"/>
    </source>
</evidence>
<keyword evidence="4" id="KW-0349">Heme</keyword>
<evidence type="ECO:0000256" key="6">
    <source>
        <dbReference type="ARBA" id="ARBA00022723"/>
    </source>
</evidence>
<dbReference type="CDD" id="cd00067">
    <property type="entry name" value="GAL4"/>
    <property type="match status" value="1"/>
</dbReference>
<comment type="similarity">
    <text evidence="3">Belongs to the cytochrome P450 family.</text>
</comment>
<evidence type="ECO:0000256" key="7">
    <source>
        <dbReference type="ARBA" id="ARBA00022989"/>
    </source>
</evidence>
<dbReference type="PROSITE" id="PS00086">
    <property type="entry name" value="CYTOCHROME_P450"/>
    <property type="match status" value="1"/>
</dbReference>
<evidence type="ECO:0000313" key="15">
    <source>
        <dbReference type="EMBL" id="CUA71197.1"/>
    </source>
</evidence>
<reference evidence="15 16" key="1">
    <citation type="submission" date="2015-07" db="EMBL/GenBank/DDBJ databases">
        <authorList>
            <person name="Noorani M."/>
        </authorList>
    </citation>
    <scope>NUCLEOTIDE SEQUENCE [LARGE SCALE GENOMIC DNA]</scope>
    <source>
        <strain evidence="15">BBA 69670</strain>
    </source>
</reference>
<dbReference type="GO" id="GO:0016705">
    <property type="term" value="F:oxidoreductase activity, acting on paired donors, with incorporation or reduction of molecular oxygen"/>
    <property type="evidence" value="ECO:0007669"/>
    <property type="project" value="InterPro"/>
</dbReference>
<evidence type="ECO:0000256" key="4">
    <source>
        <dbReference type="ARBA" id="ARBA00022617"/>
    </source>
</evidence>
<dbReference type="CDD" id="cd11065">
    <property type="entry name" value="CYP64-like"/>
    <property type="match status" value="1"/>
</dbReference>
<dbReference type="Gene3D" id="1.10.630.10">
    <property type="entry name" value="Cytochrome P450"/>
    <property type="match status" value="1"/>
</dbReference>
<dbReference type="Pfam" id="PF00172">
    <property type="entry name" value="Zn_clus"/>
    <property type="match status" value="1"/>
</dbReference>
<comment type="subcellular location">
    <subcellularLocation>
        <location evidence="2">Membrane</location>
    </subcellularLocation>
</comment>
<dbReference type="SUPFAM" id="SSF57701">
    <property type="entry name" value="Zn2/Cys6 DNA-binding domain"/>
    <property type="match status" value="1"/>
</dbReference>
<dbReference type="GO" id="GO:0016020">
    <property type="term" value="C:membrane"/>
    <property type="evidence" value="ECO:0007669"/>
    <property type="project" value="UniProtKB-SubCell"/>
</dbReference>
<keyword evidence="7 13" id="KW-1133">Transmembrane helix</keyword>
<keyword evidence="5 13" id="KW-0812">Transmembrane</keyword>
<comment type="cofactor">
    <cofactor evidence="1">
        <name>heme</name>
        <dbReference type="ChEBI" id="CHEBI:30413"/>
    </cofactor>
</comment>
<proteinExistence type="inferred from homology"/>
<dbReference type="Pfam" id="PF00067">
    <property type="entry name" value="p450"/>
    <property type="match status" value="1"/>
</dbReference>
<feature type="domain" description="Zn(2)-C6 fungal-type" evidence="14">
    <location>
        <begin position="554"/>
        <end position="579"/>
    </location>
</feature>
<feature type="compositionally biased region" description="Low complexity" evidence="12">
    <location>
        <begin position="622"/>
        <end position="642"/>
    </location>
</feature>
<evidence type="ECO:0000259" key="14">
    <source>
        <dbReference type="Pfam" id="PF00172"/>
    </source>
</evidence>
<dbReference type="PANTHER" id="PTHR46300">
    <property type="entry name" value="P450, PUTATIVE (EUROFUNG)-RELATED-RELATED"/>
    <property type="match status" value="1"/>
</dbReference>
<keyword evidence="16" id="KW-1185">Reference proteome</keyword>
<feature type="transmembrane region" description="Helical" evidence="13">
    <location>
        <begin position="23"/>
        <end position="40"/>
    </location>
</feature>
<accession>A0A0K6FYX5</accession>
<dbReference type="Gene3D" id="3.40.50.720">
    <property type="entry name" value="NAD(P)-binding Rossmann-like Domain"/>
    <property type="match status" value="1"/>
</dbReference>
<evidence type="ECO:0000256" key="11">
    <source>
        <dbReference type="ARBA" id="ARBA00023136"/>
    </source>
</evidence>
<dbReference type="InterPro" id="IPR017972">
    <property type="entry name" value="Cyt_P450_CS"/>
</dbReference>
<keyword evidence="6" id="KW-0479">Metal-binding</keyword>
<evidence type="ECO:0000256" key="10">
    <source>
        <dbReference type="ARBA" id="ARBA00023033"/>
    </source>
</evidence>
<dbReference type="PRINTS" id="PR00081">
    <property type="entry name" value="GDHRDH"/>
</dbReference>
<dbReference type="Pfam" id="PF13561">
    <property type="entry name" value="adh_short_C2"/>
    <property type="match status" value="1"/>
</dbReference>
<evidence type="ECO:0000256" key="3">
    <source>
        <dbReference type="ARBA" id="ARBA00010617"/>
    </source>
</evidence>
<dbReference type="InterPro" id="IPR001128">
    <property type="entry name" value="Cyt_P450"/>
</dbReference>
<dbReference type="GO" id="GO:0020037">
    <property type="term" value="F:heme binding"/>
    <property type="evidence" value="ECO:0007669"/>
    <property type="project" value="InterPro"/>
</dbReference>
<dbReference type="GO" id="GO:0000981">
    <property type="term" value="F:DNA-binding transcription factor activity, RNA polymerase II-specific"/>
    <property type="evidence" value="ECO:0007669"/>
    <property type="project" value="InterPro"/>
</dbReference>
<dbReference type="FunFam" id="3.40.50.720:FF:000084">
    <property type="entry name" value="Short-chain dehydrogenase reductase"/>
    <property type="match status" value="1"/>
</dbReference>
<evidence type="ECO:0000256" key="12">
    <source>
        <dbReference type="SAM" id="MobiDB-lite"/>
    </source>
</evidence>
<dbReference type="InterPro" id="IPR036396">
    <property type="entry name" value="Cyt_P450_sf"/>
</dbReference>
<evidence type="ECO:0000256" key="13">
    <source>
        <dbReference type="SAM" id="Phobius"/>
    </source>
</evidence>
<dbReference type="Proteomes" id="UP000044841">
    <property type="component" value="Unassembled WGS sequence"/>
</dbReference>
<feature type="region of interest" description="Disordered" evidence="12">
    <location>
        <begin position="614"/>
        <end position="646"/>
    </location>
</feature>
<dbReference type="PRINTS" id="PR00080">
    <property type="entry name" value="SDRFAMILY"/>
</dbReference>
<dbReference type="InterPro" id="IPR002347">
    <property type="entry name" value="SDR_fam"/>
</dbReference>
<dbReference type="InterPro" id="IPR050364">
    <property type="entry name" value="Cytochrome_P450_fung"/>
</dbReference>
<keyword evidence="10" id="KW-0503">Monooxygenase</keyword>
<name>A0A0K6FYX5_9AGAM</name>
<evidence type="ECO:0000256" key="8">
    <source>
        <dbReference type="ARBA" id="ARBA00023002"/>
    </source>
</evidence>
<keyword evidence="8" id="KW-0560">Oxidoreductase</keyword>
<dbReference type="PANTHER" id="PTHR46300:SF2">
    <property type="entry name" value="CYTOCHROME P450 MONOOXYGENASE ALNH-RELATED"/>
    <property type="match status" value="1"/>
</dbReference>
<dbReference type="GO" id="GO:0005506">
    <property type="term" value="F:iron ion binding"/>
    <property type="evidence" value="ECO:0007669"/>
    <property type="project" value="InterPro"/>
</dbReference>
<evidence type="ECO:0000256" key="2">
    <source>
        <dbReference type="ARBA" id="ARBA00004370"/>
    </source>
</evidence>
<evidence type="ECO:0000256" key="9">
    <source>
        <dbReference type="ARBA" id="ARBA00023004"/>
    </source>
</evidence>
<sequence length="1378" mass="153897">MNDLNESVSVAGLHLIPFTMNSYVYYPAGALFVWVLLKVYRIGRRERFLPPGPPTVPLLGNLNIFPKVEAHYKLTEWARQYGDIYSIKMGPGTAIVITDPTVVKDLMDKRSQSTIDRPPNHMADRVAGGMNMVLARYTEDWRTLRRVSHEILTQSACARHVSIQRAESSQLLHDFLTDPKRFYTHLRRNSSSVILSVLFGKRAPRFETQEVVDFFEAQHMWEQVLTPGALPPVDFLPFLKWMPRPLAQWKDYCDETRKRQRDLYFGLLRETEERVANGHENGCFMEEVLARQEEFGMSRELVGYLGGVMIEGGSDTTSSWLQSLVLALAAFPEAQKKAQDEIDKVVGLDRMPTPDDFPELPYIQAVIKEVHRWRPVAPLAIPHGTIDEISYRGYRIPAGSTIFVNNWGIFHDPNVYDRPEDFWPDRWLLNEFGTKPGVDNSDRRNNIWFGSGRRFCPGVHLATNSLMVNTMNLVWGFNYGPEIDQKTGKPIPVDIWNYAKGILTCPEPFMITITPRSAQHAEVLEHEFQANISAFAPYEYGLRDEDRDFIKAQRIRKKCDEGKPQCRRCLVSGIPCSYDFIVHQSNVTHLIERTRPAPRPIAELLAKISTDRTPLDSVATPSSGHLASSSSSSYADSNSPAAWGSQTPNINLTTSCGEIADVPSPIGFMNHRQLLSDPNQIGHSGPSQRLTGVSRNTLVHPTGLTQQATWSSDHGYEMDEEADDPEEIHAILCMPPTMDRNVKENTLSFVLQCYARWAIVSVFEPLKIADPIKAQVVQRVSSEDTRAKCILMANVMDMFGRQLTVDETRLSIITHLVSGVRANSFAFIAMRSCGPFVSELDKQDAMHILDNTMEIMTLQIYTQSMAAHIQLMEETAPVFRYACPEPAGQPLNLSNILLESGLNLRHYASIDIMTSALTGRPTFFKYYVPFSLELREQIFQSQESSGLHWLHGVQDQFILMLAWINSLREIPGASTDSGLMAQIERDLSQIRISATHQGDSALRISRMVVQECWRYAVFIYLYMALGKADASDPRVIYAQKQFMRLVKGIKPGRNPDAFLVSPMILAGIATCKERDRNMLRQRVLNLREYTTPHTSGNDAWMQVEDNALHTSYQATMSQPNSTLCSFSLTGRVGIVTGANRGLGLEMTCAFIEAGASKVYAFDLPEAPGSEFVAVLESVGDKLEYVCADVSQQQTMWQKVQAIAEKEGRLDFCVAGAGIGVTHSCLECKAEDFERVMSVNCNGAFYTAQACARQMVKFETGGSIVLIASMAGSVTLRDAQVTAYQASKAAVLAIARSMACELGPRKIRVNTLSPGYIPTGLTSPFLGVQGVAESWASQNPLGRLGQPHEIRGAAVWLASDASTFCTGSDIIVDGGHRAW</sequence>
<evidence type="ECO:0000313" key="16">
    <source>
        <dbReference type="Proteomes" id="UP000044841"/>
    </source>
</evidence>
<dbReference type="Pfam" id="PF11951">
    <property type="entry name" value="Fungal_trans_2"/>
    <property type="match status" value="1"/>
</dbReference>
<dbReference type="SUPFAM" id="SSF48264">
    <property type="entry name" value="Cytochrome P450"/>
    <property type="match status" value="1"/>
</dbReference>
<dbReference type="InterPro" id="IPR001138">
    <property type="entry name" value="Zn2Cys6_DnaBD"/>
</dbReference>
<gene>
    <name evidence="15" type="ORF">RSOLAG22IIIB_04501</name>
</gene>
<dbReference type="EMBL" id="CYGV01001223">
    <property type="protein sequence ID" value="CUA71197.1"/>
    <property type="molecule type" value="Genomic_DNA"/>
</dbReference>
<keyword evidence="9" id="KW-0408">Iron</keyword>
<dbReference type="InterPro" id="IPR036864">
    <property type="entry name" value="Zn2-C6_fun-type_DNA-bd_sf"/>
</dbReference>
<evidence type="ECO:0000256" key="5">
    <source>
        <dbReference type="ARBA" id="ARBA00022692"/>
    </source>
</evidence>
<dbReference type="GO" id="GO:0008270">
    <property type="term" value="F:zinc ion binding"/>
    <property type="evidence" value="ECO:0007669"/>
    <property type="project" value="InterPro"/>
</dbReference>
<dbReference type="GO" id="GO:0004497">
    <property type="term" value="F:monooxygenase activity"/>
    <property type="evidence" value="ECO:0007669"/>
    <property type="project" value="UniProtKB-KW"/>
</dbReference>